<keyword evidence="1" id="KW-0614">Plasmid</keyword>
<dbReference type="RefSeq" id="WP_135472901.1">
    <property type="nucleotide sequence ID" value="NZ_CP039394.1"/>
</dbReference>
<sequence length="92" mass="10773">MKAVKTHTSDGYVVSWMDGYNVSPLKCFGDYQNAAIEFCNILNSVEAQKDQQKFERQIKLWISTFNPQDKYSYPEWDKAKGIFSLKLKKQRV</sequence>
<dbReference type="KEGG" id="mgod:E7746_14700"/>
<evidence type="ECO:0000313" key="2">
    <source>
        <dbReference type="Proteomes" id="UP000297031"/>
    </source>
</evidence>
<dbReference type="EMBL" id="CP039394">
    <property type="protein sequence ID" value="QCD37186.1"/>
    <property type="molecule type" value="Genomic_DNA"/>
</dbReference>
<gene>
    <name evidence="1" type="ORF">E7746_14700</name>
</gene>
<protein>
    <submittedName>
        <fullName evidence="1">Uncharacterized protein</fullName>
    </submittedName>
</protein>
<proteinExistence type="predicted"/>
<organism evidence="1 2">
    <name type="scientific">Muribaculum gordoncarteri</name>
    <dbReference type="NCBI Taxonomy" id="2530390"/>
    <lineage>
        <taxon>Bacteria</taxon>
        <taxon>Pseudomonadati</taxon>
        <taxon>Bacteroidota</taxon>
        <taxon>Bacteroidia</taxon>
        <taxon>Bacteroidales</taxon>
        <taxon>Muribaculaceae</taxon>
        <taxon>Muribaculum</taxon>
    </lineage>
</organism>
<geneLocation type="plasmid" evidence="2">
    <name>ptaa-4-1</name>
</geneLocation>
<evidence type="ECO:0000313" key="1">
    <source>
        <dbReference type="EMBL" id="QCD37186.1"/>
    </source>
</evidence>
<dbReference type="AlphaFoldDB" id="A0A4P7VS35"/>
<name>A0A4P7VS35_9BACT</name>
<accession>A0A4P7VS35</accession>
<reference evidence="1 2" key="1">
    <citation type="submission" date="2019-02" db="EMBL/GenBank/DDBJ databases">
        <title>Isolation and identification of novel species under the genus Muribaculum.</title>
        <authorList>
            <person name="Miyake S."/>
            <person name="Ding Y."/>
            <person name="Low A."/>
            <person name="Soh M."/>
            <person name="Seedorf H."/>
        </authorList>
    </citation>
    <scope>NUCLEOTIDE SEQUENCE [LARGE SCALE GENOMIC DNA]</scope>
    <source>
        <strain evidence="1 2">TLL-A4</strain>
        <plasmid evidence="2">ptaa-4-1</plasmid>
    </source>
</reference>
<dbReference type="Proteomes" id="UP000297031">
    <property type="component" value="Plasmid pTAA-4-1"/>
</dbReference>
<dbReference type="GeneID" id="82151211"/>
<keyword evidence="2" id="KW-1185">Reference proteome</keyword>
<dbReference type="OrthoDB" id="1007317at2"/>